<sequence>MAKSARTFLCRPRDPAKEGWGGAAASPRGGRAPPAGLASAEAQRSFASIPETDTGPGQAFSVAGLKCSQQRGPFAEALERQSGPCARKGNRGAGRVRSAWPGGGEHRSGRPAAVRAVSLPSRTEGGRACGGTGERIRCLSDGGYSRKKGLVFRDRSVRRPPPPNGGLNPRPSPELHPRAFYFETIFWSLSCPWGTGIYLPPSCLSLPQGRDCPGSPGQASGFFRVPWVDYGAAIHELCLVFDSKKQLLRTLEAIRER</sequence>
<feature type="region of interest" description="Disordered" evidence="1">
    <location>
        <begin position="1"/>
        <end position="43"/>
    </location>
</feature>
<protein>
    <submittedName>
        <fullName evidence="3">Uncharacterized protein LOC110348009</fullName>
    </submittedName>
</protein>
<evidence type="ECO:0000313" key="3">
    <source>
        <dbReference type="RefSeq" id="XP_021109551.1"/>
    </source>
</evidence>
<dbReference type="AlphaFoldDB" id="A0AAX6SLX9"/>
<reference evidence="3" key="1">
    <citation type="submission" date="2025-08" db="UniProtKB">
        <authorList>
            <consortium name="RefSeq"/>
        </authorList>
    </citation>
    <scope>IDENTIFICATION</scope>
</reference>
<organism evidence="2 3">
    <name type="scientific">Heterocephalus glaber</name>
    <name type="common">Naked mole rat</name>
    <dbReference type="NCBI Taxonomy" id="10181"/>
    <lineage>
        <taxon>Eukaryota</taxon>
        <taxon>Metazoa</taxon>
        <taxon>Chordata</taxon>
        <taxon>Craniata</taxon>
        <taxon>Vertebrata</taxon>
        <taxon>Euteleostomi</taxon>
        <taxon>Mammalia</taxon>
        <taxon>Eutheria</taxon>
        <taxon>Euarchontoglires</taxon>
        <taxon>Glires</taxon>
        <taxon>Rodentia</taxon>
        <taxon>Hystricomorpha</taxon>
        <taxon>Bathyergidae</taxon>
        <taxon>Heterocephalus</taxon>
    </lineage>
</organism>
<keyword evidence="2" id="KW-1185">Reference proteome</keyword>
<accession>A0AAX6SLX9</accession>
<feature type="compositionally biased region" description="Pro residues" evidence="1">
    <location>
        <begin position="159"/>
        <end position="173"/>
    </location>
</feature>
<feature type="compositionally biased region" description="Low complexity" evidence="1">
    <location>
        <begin position="23"/>
        <end position="40"/>
    </location>
</feature>
<feature type="region of interest" description="Disordered" evidence="1">
    <location>
        <begin position="150"/>
        <end position="173"/>
    </location>
</feature>
<dbReference type="RefSeq" id="XP_021109551.1">
    <property type="nucleotide sequence ID" value="XM_021253892.1"/>
</dbReference>
<dbReference type="Proteomes" id="UP000694906">
    <property type="component" value="Unplaced"/>
</dbReference>
<evidence type="ECO:0000313" key="2">
    <source>
        <dbReference type="Proteomes" id="UP000694906"/>
    </source>
</evidence>
<gene>
    <name evidence="3" type="primary">LOC110348009</name>
</gene>
<feature type="region of interest" description="Disordered" evidence="1">
    <location>
        <begin position="80"/>
        <end position="111"/>
    </location>
</feature>
<evidence type="ECO:0000256" key="1">
    <source>
        <dbReference type="SAM" id="MobiDB-lite"/>
    </source>
</evidence>
<name>A0AAX6SLX9_HETGA</name>
<dbReference type="GeneID" id="110348009"/>
<proteinExistence type="predicted"/>